<dbReference type="AlphaFoldDB" id="A0A1D7VXF2"/>
<dbReference type="KEGG" id="slc:SL103_21715"/>
<dbReference type="InterPro" id="IPR013783">
    <property type="entry name" value="Ig-like_fold"/>
</dbReference>
<name>A0A1D7VXF2_9ACTN</name>
<feature type="domain" description="IPT/TIG" evidence="2">
    <location>
        <begin position="339"/>
        <end position="419"/>
    </location>
</feature>
<evidence type="ECO:0000256" key="1">
    <source>
        <dbReference type="ARBA" id="ARBA00022729"/>
    </source>
</evidence>
<dbReference type="PANTHER" id="PTHR46769">
    <property type="entry name" value="POLYCYSTIC KIDNEY AND HEPATIC DISEASE 1 (AUTOSOMAL RECESSIVE)-LIKE 1"/>
    <property type="match status" value="1"/>
</dbReference>
<feature type="domain" description="IPT/TIG" evidence="2">
    <location>
        <begin position="5"/>
        <end position="86"/>
    </location>
</feature>
<protein>
    <submittedName>
        <fullName evidence="3">Cell shape-determining protein</fullName>
    </submittedName>
</protein>
<organism evidence="3 4">
    <name type="scientific">Streptomyces lydicus</name>
    <dbReference type="NCBI Taxonomy" id="47763"/>
    <lineage>
        <taxon>Bacteria</taxon>
        <taxon>Bacillati</taxon>
        <taxon>Actinomycetota</taxon>
        <taxon>Actinomycetes</taxon>
        <taxon>Kitasatosporales</taxon>
        <taxon>Streptomycetaceae</taxon>
        <taxon>Streptomyces</taxon>
    </lineage>
</organism>
<sequence length="424" mass="39897">MTSSAPTVSSVSPATGSTAGGASVTVLGTSFTGATAVRFGATPATSFTVLSDTRISATSPPGTGTVQVTVTTPSGTSNEFVMFSYGLGPAPSLTAITPNSGPATGGTTVVLTGSGLAAAGAVRFGGVAAASFTVVSDSRITAVAPPGTGTVQVTVTTAGGSSNGLSYTYSGAPALSAVSPDQGPTAGGNTVTLTGNGLTSTTAVTFGSTPATSFTVVSPTTVTAVVPPGAPGAVPVTVTAPGGTSTLQSSYFYVSAPVLAALAPAAGPLSGGNTVTLTGIHLVEATAVRFANAAATSFTVVSDTLITAVAPAGPAGPVDVTVSTAGGTSNAVSYACVPAPALTGISPGQGPTSGGNTVTLTGTGLGPTTRVLFGTTPATFTVVSGTHVVAEAPPGAVGPVNVTVVTPGGTSAPAGYTRVGAPAV</sequence>
<evidence type="ECO:0000313" key="3">
    <source>
        <dbReference type="EMBL" id="AOP51400.1"/>
    </source>
</evidence>
<feature type="domain" description="IPT/TIG" evidence="2">
    <location>
        <begin position="256"/>
        <end position="335"/>
    </location>
</feature>
<dbReference type="SUPFAM" id="SSF81296">
    <property type="entry name" value="E set domains"/>
    <property type="match status" value="5"/>
</dbReference>
<feature type="domain" description="IPT/TIG" evidence="2">
    <location>
        <begin position="90"/>
        <end position="170"/>
    </location>
</feature>
<evidence type="ECO:0000259" key="2">
    <source>
        <dbReference type="SMART" id="SM00429"/>
    </source>
</evidence>
<gene>
    <name evidence="3" type="ORF">SL103_21715</name>
</gene>
<reference evidence="3 4" key="1">
    <citation type="submission" date="2016-09" db="EMBL/GenBank/DDBJ databases">
        <title>Complete genome sequencing of Streptomyces lydicus 103 and metabolic pathways analysis of antibiotic biosynthesis.</title>
        <authorList>
            <person name="Jia N."/>
            <person name="Ding M.-Z."/>
            <person name="Gao F."/>
            <person name="Yuan Y.-J."/>
        </authorList>
    </citation>
    <scope>NUCLEOTIDE SEQUENCE [LARGE SCALE GENOMIC DNA]</scope>
    <source>
        <strain evidence="3 4">103</strain>
    </source>
</reference>
<dbReference type="InterPro" id="IPR002909">
    <property type="entry name" value="IPT_dom"/>
</dbReference>
<dbReference type="Gene3D" id="2.60.40.10">
    <property type="entry name" value="Immunoglobulins"/>
    <property type="match status" value="5"/>
</dbReference>
<dbReference type="OrthoDB" id="3289082at2"/>
<dbReference type="CDD" id="cd00102">
    <property type="entry name" value="IPT"/>
    <property type="match status" value="5"/>
</dbReference>
<feature type="domain" description="IPT/TIG" evidence="2">
    <location>
        <begin position="172"/>
        <end position="254"/>
    </location>
</feature>
<dbReference type="PANTHER" id="PTHR46769:SF2">
    <property type="entry name" value="FIBROCYSTIN-L ISOFORM 2 PRECURSOR-RELATED"/>
    <property type="match status" value="1"/>
</dbReference>
<dbReference type="SMART" id="SM00429">
    <property type="entry name" value="IPT"/>
    <property type="match status" value="5"/>
</dbReference>
<keyword evidence="4" id="KW-1185">Reference proteome</keyword>
<proteinExistence type="predicted"/>
<keyword evidence="1" id="KW-0732">Signal</keyword>
<dbReference type="InterPro" id="IPR014756">
    <property type="entry name" value="Ig_E-set"/>
</dbReference>
<dbReference type="Pfam" id="PF01833">
    <property type="entry name" value="TIG"/>
    <property type="match status" value="5"/>
</dbReference>
<evidence type="ECO:0000313" key="4">
    <source>
        <dbReference type="Proteomes" id="UP000094094"/>
    </source>
</evidence>
<accession>A0A1D7VXF2</accession>
<dbReference type="GO" id="GO:0005975">
    <property type="term" value="P:carbohydrate metabolic process"/>
    <property type="evidence" value="ECO:0007669"/>
    <property type="project" value="UniProtKB-ARBA"/>
</dbReference>
<dbReference type="InterPro" id="IPR052387">
    <property type="entry name" value="Fibrocystin"/>
</dbReference>
<dbReference type="EMBL" id="CP017157">
    <property type="protein sequence ID" value="AOP51400.1"/>
    <property type="molecule type" value="Genomic_DNA"/>
</dbReference>
<dbReference type="Proteomes" id="UP000094094">
    <property type="component" value="Chromosome"/>
</dbReference>